<keyword evidence="11 18" id="KW-0249">Electron transport</keyword>
<keyword evidence="14 18" id="KW-0830">Ubiquinone</keyword>
<evidence type="ECO:0000256" key="11">
    <source>
        <dbReference type="ARBA" id="ARBA00022982"/>
    </source>
</evidence>
<feature type="transmembrane region" description="Helical" evidence="18">
    <location>
        <begin position="173"/>
        <end position="192"/>
    </location>
</feature>
<keyword evidence="12 18" id="KW-1133">Transmembrane helix</keyword>
<dbReference type="InterPro" id="IPR001750">
    <property type="entry name" value="ND/Mrp_TM"/>
</dbReference>
<proteinExistence type="inferred from homology"/>
<comment type="function">
    <text evidence="18">Core subunit of the mitochondrial membrane respiratory chain NADH dehydrogenase (Complex I) which catalyzes electron transfer from NADH through the respiratory chain, using ubiquinone as an electron acceptor. Essential for the catalytic activity and assembly of complex I.</text>
</comment>
<dbReference type="EC" id="7.1.1.2" evidence="4 18"/>
<comment type="subcellular location">
    <subcellularLocation>
        <location evidence="2 18">Mitochondrion inner membrane</location>
        <topology evidence="2 18">Multi-pass membrane protein</topology>
    </subcellularLocation>
</comment>
<evidence type="ECO:0000256" key="13">
    <source>
        <dbReference type="ARBA" id="ARBA00023027"/>
    </source>
</evidence>
<evidence type="ECO:0000256" key="15">
    <source>
        <dbReference type="ARBA" id="ARBA00023128"/>
    </source>
</evidence>
<evidence type="ECO:0000256" key="18">
    <source>
        <dbReference type="RuleBase" id="RU003403"/>
    </source>
</evidence>
<dbReference type="InterPro" id="IPR003917">
    <property type="entry name" value="NADH_UbQ_OxRdtase_chain2"/>
</dbReference>
<evidence type="ECO:0000256" key="14">
    <source>
        <dbReference type="ARBA" id="ARBA00023075"/>
    </source>
</evidence>
<feature type="transmembrane region" description="Helical" evidence="18">
    <location>
        <begin position="266"/>
        <end position="294"/>
    </location>
</feature>
<organism evidence="20">
    <name type="scientific">Lachesilla pedicularia</name>
    <dbReference type="NCBI Taxonomy" id="1897924"/>
    <lineage>
        <taxon>Eukaryota</taxon>
        <taxon>Metazoa</taxon>
        <taxon>Ecdysozoa</taxon>
        <taxon>Arthropoda</taxon>
        <taxon>Hexapoda</taxon>
        <taxon>Insecta</taxon>
        <taxon>Pterygota</taxon>
        <taxon>Neoptera</taxon>
        <taxon>Paraneoptera</taxon>
        <taxon>Psocodea</taxon>
        <taxon>Psocomorpha</taxon>
        <taxon>Homilopsocidea</taxon>
        <taxon>Lachesilloidea</taxon>
        <taxon>Lachesillidae</taxon>
        <taxon>Lachesilla</taxon>
    </lineage>
</organism>
<feature type="transmembrane region" description="Helical" evidence="18">
    <location>
        <begin position="94"/>
        <end position="112"/>
    </location>
</feature>
<accession>A0A8K1ZFS3</accession>
<evidence type="ECO:0000256" key="2">
    <source>
        <dbReference type="ARBA" id="ARBA00004448"/>
    </source>
</evidence>
<keyword evidence="10 18" id="KW-1278">Translocase</keyword>
<evidence type="ECO:0000256" key="9">
    <source>
        <dbReference type="ARBA" id="ARBA00022792"/>
    </source>
</evidence>
<evidence type="ECO:0000256" key="6">
    <source>
        <dbReference type="ARBA" id="ARBA00022448"/>
    </source>
</evidence>
<evidence type="ECO:0000259" key="19">
    <source>
        <dbReference type="Pfam" id="PF00361"/>
    </source>
</evidence>
<evidence type="ECO:0000256" key="7">
    <source>
        <dbReference type="ARBA" id="ARBA00022660"/>
    </source>
</evidence>
<dbReference type="InterPro" id="IPR050175">
    <property type="entry name" value="Complex_I_Subunit_2"/>
</dbReference>
<dbReference type="GO" id="GO:0005743">
    <property type="term" value="C:mitochondrial inner membrane"/>
    <property type="evidence" value="ECO:0007669"/>
    <property type="project" value="UniProtKB-SubCell"/>
</dbReference>
<comment type="catalytic activity">
    <reaction evidence="17 18">
        <text>a ubiquinone + NADH + 5 H(+)(in) = a ubiquinol + NAD(+) + 4 H(+)(out)</text>
        <dbReference type="Rhea" id="RHEA:29091"/>
        <dbReference type="Rhea" id="RHEA-COMP:9565"/>
        <dbReference type="Rhea" id="RHEA-COMP:9566"/>
        <dbReference type="ChEBI" id="CHEBI:15378"/>
        <dbReference type="ChEBI" id="CHEBI:16389"/>
        <dbReference type="ChEBI" id="CHEBI:17976"/>
        <dbReference type="ChEBI" id="CHEBI:57540"/>
        <dbReference type="ChEBI" id="CHEBI:57945"/>
        <dbReference type="EC" id="7.1.1.2"/>
    </reaction>
</comment>
<dbReference type="PRINTS" id="PR01436">
    <property type="entry name" value="NADHDHGNASE2"/>
</dbReference>
<evidence type="ECO:0000256" key="4">
    <source>
        <dbReference type="ARBA" id="ARBA00012944"/>
    </source>
</evidence>
<evidence type="ECO:0000256" key="5">
    <source>
        <dbReference type="ARBA" id="ARBA00021008"/>
    </source>
</evidence>
<feature type="transmembrane region" description="Helical" evidence="18">
    <location>
        <begin position="5"/>
        <end position="21"/>
    </location>
</feature>
<keyword evidence="15 18" id="KW-0496">Mitochondrion</keyword>
<dbReference type="Pfam" id="PF00361">
    <property type="entry name" value="Proton_antipo_M"/>
    <property type="match status" value="1"/>
</dbReference>
<geneLocation type="mitochondrion" evidence="20"/>
<comment type="similarity">
    <text evidence="3 18">Belongs to the complex I subunit 2 family.</text>
</comment>
<dbReference type="AlphaFoldDB" id="A0A8K1ZFS3"/>
<feature type="transmembrane region" description="Helical" evidence="18">
    <location>
        <begin position="57"/>
        <end position="82"/>
    </location>
</feature>
<evidence type="ECO:0000313" key="20">
    <source>
        <dbReference type="EMBL" id="UGS80373.1"/>
    </source>
</evidence>
<feature type="domain" description="NADH:quinone oxidoreductase/Mrp antiporter transmembrane" evidence="19">
    <location>
        <begin position="25"/>
        <end position="279"/>
    </location>
</feature>
<evidence type="ECO:0000256" key="3">
    <source>
        <dbReference type="ARBA" id="ARBA00007012"/>
    </source>
</evidence>
<evidence type="ECO:0000256" key="1">
    <source>
        <dbReference type="ARBA" id="ARBA00003257"/>
    </source>
</evidence>
<reference evidence="20" key="1">
    <citation type="submission" date="2021-05" db="EMBL/GenBank/DDBJ databases">
        <title>Mitochondrial genomes within bark lice (Insecta: Psocodea: Psocomorpha) reveal novel gene rearrangements containing phylogenetic signal.</title>
        <authorList>
            <person name="Saenz Manchola O.F."/>
            <person name="Virrueta Herrera S."/>
            <person name="D'alessio L.M."/>
            <person name="Yoshizawa K."/>
            <person name="Garcia Aldrete A.N."/>
            <person name="Johnson K.P."/>
        </authorList>
    </citation>
    <scope>NUCLEOTIDE SEQUENCE</scope>
</reference>
<evidence type="ECO:0000256" key="16">
    <source>
        <dbReference type="ARBA" id="ARBA00023136"/>
    </source>
</evidence>
<keyword evidence="16 18" id="KW-0472">Membrane</keyword>
<feature type="transmembrane region" description="Helical" evidence="18">
    <location>
        <begin position="314"/>
        <end position="332"/>
    </location>
</feature>
<comment type="function">
    <text evidence="1">Core subunit of the mitochondrial membrane respiratory chain NADH dehydrogenase (Complex I) that is believed to belong to the minimal assembly required for catalysis. Complex I functions in the transfer of electrons from NADH to the respiratory chain. The immediate electron acceptor for the enzyme is believed to be ubiquinone.</text>
</comment>
<keyword evidence="13 18" id="KW-0520">NAD</keyword>
<feature type="transmembrane region" description="Helical" evidence="18">
    <location>
        <begin position="231"/>
        <end position="251"/>
    </location>
</feature>
<dbReference type="EMBL" id="MZ274198">
    <property type="protein sequence ID" value="UGS80373.1"/>
    <property type="molecule type" value="Genomic_DNA"/>
</dbReference>
<keyword evidence="7 18" id="KW-0679">Respiratory chain</keyword>
<keyword evidence="9 18" id="KW-0999">Mitochondrion inner membrane</keyword>
<dbReference type="PANTHER" id="PTHR46552:SF1">
    <property type="entry name" value="NADH-UBIQUINONE OXIDOREDUCTASE CHAIN 2"/>
    <property type="match status" value="1"/>
</dbReference>
<protein>
    <recommendedName>
        <fullName evidence="5 18">NADH-ubiquinone oxidoreductase chain 2</fullName>
        <ecNumber evidence="4 18">7.1.1.2</ecNumber>
    </recommendedName>
</protein>
<feature type="transmembrane region" description="Helical" evidence="18">
    <location>
        <begin position="198"/>
        <end position="219"/>
    </location>
</feature>
<evidence type="ECO:0000256" key="12">
    <source>
        <dbReference type="ARBA" id="ARBA00022989"/>
    </source>
</evidence>
<dbReference type="GO" id="GO:0008137">
    <property type="term" value="F:NADH dehydrogenase (ubiquinone) activity"/>
    <property type="evidence" value="ECO:0007669"/>
    <property type="project" value="UniProtKB-EC"/>
</dbReference>
<keyword evidence="6" id="KW-0813">Transport</keyword>
<feature type="transmembrane region" description="Helical" evidence="18">
    <location>
        <begin position="148"/>
        <end position="166"/>
    </location>
</feature>
<dbReference type="PANTHER" id="PTHR46552">
    <property type="entry name" value="NADH-UBIQUINONE OXIDOREDUCTASE CHAIN 2"/>
    <property type="match status" value="1"/>
</dbReference>
<sequence length="333" mass="38355">MLNNLNILFLILTMVSSIFAISTFSWFSAWMGLELNLLSFVPLLIEQKNSSSNESALKYFLVQAMASSLFITLSLMNTFSFFSFSIFDYQNFNLLMIPLIIKLGAAPFHPWFITLMNKLNWYKAFLLATWQKIAPLCIFNYLNLNMNLVMSIAFLSLFVGAIGGLTQTMMQKILAFSSVSHLGWLLTTTLLSKQILSIYFIMYMLMNMLLFTFLYYNNIFHFNQNLSQTQLLCFSIGLLSLSGLPPFIGFLPKWMVVQNLILSKYLILSFILIAATLITLIFYIRLILNFSLLLSSSPKWFIWQTKSNLKMSKLLTFLTVSSMLGLMMFNFIF</sequence>
<evidence type="ECO:0000256" key="10">
    <source>
        <dbReference type="ARBA" id="ARBA00022967"/>
    </source>
</evidence>
<evidence type="ECO:0000256" key="17">
    <source>
        <dbReference type="ARBA" id="ARBA00049551"/>
    </source>
</evidence>
<name>A0A8K1ZFS3_9NEOP</name>
<evidence type="ECO:0000256" key="8">
    <source>
        <dbReference type="ARBA" id="ARBA00022692"/>
    </source>
</evidence>
<gene>
    <name evidence="20" type="primary">ND2</name>
</gene>
<dbReference type="GO" id="GO:0006120">
    <property type="term" value="P:mitochondrial electron transport, NADH to ubiquinone"/>
    <property type="evidence" value="ECO:0007669"/>
    <property type="project" value="InterPro"/>
</dbReference>
<keyword evidence="8 18" id="KW-0812">Transmembrane</keyword>